<gene>
    <name evidence="5" type="primary">alr_6</name>
    <name evidence="5" type="ORF">GALL_418150</name>
</gene>
<dbReference type="Pfam" id="PF01168">
    <property type="entry name" value="Ala_racemase_N"/>
    <property type="match status" value="1"/>
</dbReference>
<comment type="cofactor">
    <cofactor evidence="1">
        <name>pyridoxal 5'-phosphate</name>
        <dbReference type="ChEBI" id="CHEBI:597326"/>
    </cofactor>
</comment>
<name>A0A1J5QG70_9ZZZZ</name>
<protein>
    <submittedName>
        <fullName evidence="5">Alanine racemase</fullName>
        <ecNumber evidence="5">5.1.1.1</ecNumber>
    </submittedName>
</protein>
<dbReference type="AlphaFoldDB" id="A0A1J5QG70"/>
<dbReference type="GO" id="GO:0030632">
    <property type="term" value="P:D-alanine biosynthetic process"/>
    <property type="evidence" value="ECO:0007669"/>
    <property type="project" value="TreeGrafter"/>
</dbReference>
<feature type="domain" description="Alanine racemase C-terminal" evidence="4">
    <location>
        <begin position="101"/>
        <end position="226"/>
    </location>
</feature>
<dbReference type="Pfam" id="PF00842">
    <property type="entry name" value="Ala_racemase_C"/>
    <property type="match status" value="1"/>
</dbReference>
<evidence type="ECO:0000256" key="3">
    <source>
        <dbReference type="ARBA" id="ARBA00023235"/>
    </source>
</evidence>
<dbReference type="InterPro" id="IPR001608">
    <property type="entry name" value="Ala_racemase_N"/>
</dbReference>
<dbReference type="GO" id="GO:0005829">
    <property type="term" value="C:cytosol"/>
    <property type="evidence" value="ECO:0007669"/>
    <property type="project" value="TreeGrafter"/>
</dbReference>
<comment type="caution">
    <text evidence="5">The sequence shown here is derived from an EMBL/GenBank/DDBJ whole genome shotgun (WGS) entry which is preliminary data.</text>
</comment>
<evidence type="ECO:0000256" key="1">
    <source>
        <dbReference type="ARBA" id="ARBA00001933"/>
    </source>
</evidence>
<dbReference type="GO" id="GO:0030170">
    <property type="term" value="F:pyridoxal phosphate binding"/>
    <property type="evidence" value="ECO:0007669"/>
    <property type="project" value="TreeGrafter"/>
</dbReference>
<dbReference type="PANTHER" id="PTHR30511">
    <property type="entry name" value="ALANINE RACEMASE"/>
    <property type="match status" value="1"/>
</dbReference>
<dbReference type="InterPro" id="IPR009006">
    <property type="entry name" value="Ala_racemase/Decarboxylase_C"/>
</dbReference>
<dbReference type="InterPro" id="IPR011079">
    <property type="entry name" value="Ala_racemase_C"/>
</dbReference>
<dbReference type="SUPFAM" id="SSF50621">
    <property type="entry name" value="Alanine racemase C-terminal domain-like"/>
    <property type="match status" value="1"/>
</dbReference>
<evidence type="ECO:0000313" key="5">
    <source>
        <dbReference type="EMBL" id="OIQ76499.1"/>
    </source>
</evidence>
<dbReference type="EMBL" id="MLJW01001851">
    <property type="protein sequence ID" value="OIQ76499.1"/>
    <property type="molecule type" value="Genomic_DNA"/>
</dbReference>
<keyword evidence="3 5" id="KW-0413">Isomerase</keyword>
<dbReference type="SUPFAM" id="SSF51419">
    <property type="entry name" value="PLP-binding barrel"/>
    <property type="match status" value="1"/>
</dbReference>
<evidence type="ECO:0000256" key="2">
    <source>
        <dbReference type="ARBA" id="ARBA00022898"/>
    </source>
</evidence>
<dbReference type="InterPro" id="IPR029066">
    <property type="entry name" value="PLP-binding_barrel"/>
</dbReference>
<dbReference type="GO" id="GO:0009252">
    <property type="term" value="P:peptidoglycan biosynthetic process"/>
    <property type="evidence" value="ECO:0007669"/>
    <property type="project" value="TreeGrafter"/>
</dbReference>
<dbReference type="NCBIfam" id="TIGR00492">
    <property type="entry name" value="alr"/>
    <property type="match status" value="1"/>
</dbReference>
<evidence type="ECO:0000259" key="4">
    <source>
        <dbReference type="SMART" id="SM01005"/>
    </source>
</evidence>
<accession>A0A1J5QG70</accession>
<dbReference type="SMART" id="SM01005">
    <property type="entry name" value="Ala_racemase_C"/>
    <property type="match status" value="1"/>
</dbReference>
<dbReference type="PANTHER" id="PTHR30511:SF0">
    <property type="entry name" value="ALANINE RACEMASE, CATABOLIC-RELATED"/>
    <property type="match status" value="1"/>
</dbReference>
<dbReference type="CDD" id="cd00430">
    <property type="entry name" value="PLPDE_III_AR"/>
    <property type="match status" value="1"/>
</dbReference>
<dbReference type="Gene3D" id="3.20.20.10">
    <property type="entry name" value="Alanine racemase"/>
    <property type="match status" value="1"/>
</dbReference>
<dbReference type="GO" id="GO:0008784">
    <property type="term" value="F:alanine racemase activity"/>
    <property type="evidence" value="ECO:0007669"/>
    <property type="project" value="UniProtKB-EC"/>
</dbReference>
<dbReference type="InterPro" id="IPR000821">
    <property type="entry name" value="Ala_racemase"/>
</dbReference>
<sequence>MTAKYVGAGDLKLAGVWSHFARADEPGHPANAAQRSSYEEALAVVTDSGMKPEVRHLSNSAATLVDPAARYDLVRTGIALYGLSPDPTTLGNGAKFDLRPAMSLTARLLLVKDVPAGVAVSYGGTAITKRATTVGVVPMGYADGVPRHGSNLLVVGFDGRIVPVLGRICMDQFVIDLGPNSNAKAGDEVTLFGNDGPSVDAWASASGTINYEIVTRLGPRVLREYR</sequence>
<dbReference type="PRINTS" id="PR00992">
    <property type="entry name" value="ALARACEMASE"/>
</dbReference>
<proteinExistence type="predicted"/>
<dbReference type="Gene3D" id="2.40.37.10">
    <property type="entry name" value="Lyase, Ornithine Decarboxylase, Chain A, domain 1"/>
    <property type="match status" value="1"/>
</dbReference>
<keyword evidence="2" id="KW-0663">Pyridoxal phosphate</keyword>
<organism evidence="5">
    <name type="scientific">mine drainage metagenome</name>
    <dbReference type="NCBI Taxonomy" id="410659"/>
    <lineage>
        <taxon>unclassified sequences</taxon>
        <taxon>metagenomes</taxon>
        <taxon>ecological metagenomes</taxon>
    </lineage>
</organism>
<reference evidence="5" key="1">
    <citation type="submission" date="2016-10" db="EMBL/GenBank/DDBJ databases">
        <title>Sequence of Gallionella enrichment culture.</title>
        <authorList>
            <person name="Poehlein A."/>
            <person name="Muehling M."/>
            <person name="Daniel R."/>
        </authorList>
    </citation>
    <scope>NUCLEOTIDE SEQUENCE</scope>
</reference>
<dbReference type="EC" id="5.1.1.1" evidence="5"/>